<dbReference type="InterPro" id="IPR025272">
    <property type="entry name" value="SocA_Panacea"/>
</dbReference>
<proteinExistence type="predicted"/>
<feature type="domain" description="Antitoxin SocA-like Panacea" evidence="1">
    <location>
        <begin position="61"/>
        <end position="145"/>
    </location>
</feature>
<dbReference type="OrthoDB" id="9799173at2"/>
<gene>
    <name evidence="2" type="ORF">CKF54_07350</name>
</gene>
<dbReference type="EMBL" id="NRHC01000123">
    <property type="protein sequence ID" value="RIY31153.1"/>
    <property type="molecule type" value="Genomic_DNA"/>
</dbReference>
<comment type="caution">
    <text evidence="2">The sequence shown here is derived from an EMBL/GenBank/DDBJ whole genome shotgun (WGS) entry which is preliminary data.</text>
</comment>
<sequence>MSKLYVFDNVDVLASYLYSLKKDISPIKLQKSLYFLYAFYAGMYYQNQDQVEFKGGVIFPNELFEADFEAWTYGPAIREVYDKRKDGSQYYLDFMNSQEYLTFMQNLRDEDYGSIVLEFINDVFQDISVRSDFALVERSHEDQTWLNAYEDGKKKMKNSDIIDEYVKAVRFPRRSRQHLN</sequence>
<organism evidence="2 3">
    <name type="scientific">Psittacicella hinzii</name>
    <dbReference type="NCBI Taxonomy" id="2028575"/>
    <lineage>
        <taxon>Bacteria</taxon>
        <taxon>Pseudomonadati</taxon>
        <taxon>Pseudomonadota</taxon>
        <taxon>Gammaproteobacteria</taxon>
        <taxon>Pasteurellales</taxon>
        <taxon>Psittacicellaceae</taxon>
        <taxon>Psittacicella</taxon>
    </lineage>
</organism>
<dbReference type="RefSeq" id="WP_119525708.1">
    <property type="nucleotide sequence ID" value="NZ_NRHC01000123.1"/>
</dbReference>
<dbReference type="AlphaFoldDB" id="A0A3A1XYV1"/>
<evidence type="ECO:0000313" key="2">
    <source>
        <dbReference type="EMBL" id="RIY31153.1"/>
    </source>
</evidence>
<keyword evidence="3" id="KW-1185">Reference proteome</keyword>
<reference evidence="2 3" key="1">
    <citation type="submission" date="2017-08" db="EMBL/GenBank/DDBJ databases">
        <title>Reclassification of Bisgaard taxon 37 and 44.</title>
        <authorList>
            <person name="Christensen H."/>
        </authorList>
    </citation>
    <scope>NUCLEOTIDE SEQUENCE [LARGE SCALE GENOMIC DNA]</scope>
    <source>
        <strain evidence="2 3">B96_3</strain>
    </source>
</reference>
<evidence type="ECO:0000259" key="1">
    <source>
        <dbReference type="Pfam" id="PF13274"/>
    </source>
</evidence>
<accession>A0A3A1XYV1</accession>
<dbReference type="Pfam" id="PF13274">
    <property type="entry name" value="SocA_Panacea"/>
    <property type="match status" value="1"/>
</dbReference>
<dbReference type="Proteomes" id="UP000265691">
    <property type="component" value="Unassembled WGS sequence"/>
</dbReference>
<evidence type="ECO:0000313" key="3">
    <source>
        <dbReference type="Proteomes" id="UP000265691"/>
    </source>
</evidence>
<name>A0A3A1XYV1_9GAMM</name>
<protein>
    <recommendedName>
        <fullName evidence="1">Antitoxin SocA-like Panacea domain-containing protein</fullName>
    </recommendedName>
</protein>